<dbReference type="Pfam" id="PF01037">
    <property type="entry name" value="AsnC_trans_reg"/>
    <property type="match status" value="1"/>
</dbReference>
<dbReference type="InterPro" id="IPR000485">
    <property type="entry name" value="AsnC-type_HTH_dom"/>
</dbReference>
<dbReference type="PROSITE" id="PS50956">
    <property type="entry name" value="HTH_ASNC_2"/>
    <property type="match status" value="1"/>
</dbReference>
<dbReference type="InterPro" id="IPR019885">
    <property type="entry name" value="Tscrpt_reg_HTH_AsnC-type_CS"/>
</dbReference>
<dbReference type="RefSeq" id="WP_091966391.1">
    <property type="nucleotide sequence ID" value="NZ_FMAI01000034.1"/>
</dbReference>
<evidence type="ECO:0000313" key="5">
    <source>
        <dbReference type="EMBL" id="SCB55064.1"/>
    </source>
</evidence>
<dbReference type="AlphaFoldDB" id="A0A1C3XSU1"/>
<dbReference type="PRINTS" id="PR00033">
    <property type="entry name" value="HTHASNC"/>
</dbReference>
<evidence type="ECO:0000259" key="4">
    <source>
        <dbReference type="PROSITE" id="PS50956"/>
    </source>
</evidence>
<evidence type="ECO:0000256" key="1">
    <source>
        <dbReference type="ARBA" id="ARBA00023015"/>
    </source>
</evidence>
<keyword evidence="6" id="KW-1185">Reference proteome</keyword>
<dbReference type="PANTHER" id="PTHR30154">
    <property type="entry name" value="LEUCINE-RESPONSIVE REGULATORY PROTEIN"/>
    <property type="match status" value="1"/>
</dbReference>
<accession>A0A1C3XSU1</accession>
<reference evidence="6" key="1">
    <citation type="submission" date="2016-08" db="EMBL/GenBank/DDBJ databases">
        <authorList>
            <person name="Varghese N."/>
            <person name="Submissions Spin"/>
        </authorList>
    </citation>
    <scope>NUCLEOTIDE SEQUENCE [LARGE SCALE GENOMIC DNA]</scope>
    <source>
        <strain evidence="6">ERR11</strain>
    </source>
</reference>
<dbReference type="GO" id="GO:0043565">
    <property type="term" value="F:sequence-specific DNA binding"/>
    <property type="evidence" value="ECO:0007669"/>
    <property type="project" value="InterPro"/>
</dbReference>
<dbReference type="Pfam" id="PF13412">
    <property type="entry name" value="HTH_24"/>
    <property type="match status" value="1"/>
</dbReference>
<dbReference type="InterPro" id="IPR036388">
    <property type="entry name" value="WH-like_DNA-bd_sf"/>
</dbReference>
<dbReference type="Gene3D" id="1.10.10.10">
    <property type="entry name" value="Winged helix-like DNA-binding domain superfamily/Winged helix DNA-binding domain"/>
    <property type="match status" value="1"/>
</dbReference>
<gene>
    <name evidence="5" type="ORF">GA0061098_103438</name>
</gene>
<dbReference type="InterPro" id="IPR036390">
    <property type="entry name" value="WH_DNA-bd_sf"/>
</dbReference>
<sequence length="160" mass="18123">MAVTRTDLDRLDLKLLMLLQENNLQTSEELAERVGLSPTSCLRRLRRLRENGAIMSDVSIISPSVAGKRVTSIVLVALEQEQLDLLHTFKNRMSAYPEVTQCYYVTGSADFILVVNTASMEEYGAFTERAFFPDKNIKSFNTYVSMQTVKFTTRINLDVS</sequence>
<keyword evidence="1" id="KW-0805">Transcription regulation</keyword>
<dbReference type="InterPro" id="IPR019888">
    <property type="entry name" value="Tscrpt_reg_AsnC-like"/>
</dbReference>
<dbReference type="GO" id="GO:0043200">
    <property type="term" value="P:response to amino acid"/>
    <property type="evidence" value="ECO:0007669"/>
    <property type="project" value="TreeGrafter"/>
</dbReference>
<dbReference type="SUPFAM" id="SSF54909">
    <property type="entry name" value="Dimeric alpha+beta barrel"/>
    <property type="match status" value="1"/>
</dbReference>
<evidence type="ECO:0000313" key="6">
    <source>
        <dbReference type="Proteomes" id="UP000199184"/>
    </source>
</evidence>
<feature type="domain" description="HTH asnC-type" evidence="4">
    <location>
        <begin position="8"/>
        <end position="69"/>
    </location>
</feature>
<protein>
    <submittedName>
        <fullName evidence="5">Lrp/AsnC family transcriptional regulator, leucine-responsive regulatory protein</fullName>
    </submittedName>
</protein>
<dbReference type="Proteomes" id="UP000199184">
    <property type="component" value="Unassembled WGS sequence"/>
</dbReference>
<dbReference type="InterPro" id="IPR019887">
    <property type="entry name" value="Tscrpt_reg_AsnC/Lrp_C"/>
</dbReference>
<dbReference type="GO" id="GO:0005829">
    <property type="term" value="C:cytosol"/>
    <property type="evidence" value="ECO:0007669"/>
    <property type="project" value="TreeGrafter"/>
</dbReference>
<dbReference type="PROSITE" id="PS00519">
    <property type="entry name" value="HTH_ASNC_1"/>
    <property type="match status" value="1"/>
</dbReference>
<dbReference type="PANTHER" id="PTHR30154:SF34">
    <property type="entry name" value="TRANSCRIPTIONAL REGULATOR AZLB"/>
    <property type="match status" value="1"/>
</dbReference>
<dbReference type="SUPFAM" id="SSF46785">
    <property type="entry name" value="Winged helix' DNA-binding domain"/>
    <property type="match status" value="1"/>
</dbReference>
<evidence type="ECO:0000256" key="3">
    <source>
        <dbReference type="ARBA" id="ARBA00023163"/>
    </source>
</evidence>
<dbReference type="EMBL" id="FMAI01000034">
    <property type="protein sequence ID" value="SCB55064.1"/>
    <property type="molecule type" value="Genomic_DNA"/>
</dbReference>
<name>A0A1C3XSU1_9BRAD</name>
<proteinExistence type="predicted"/>
<evidence type="ECO:0000256" key="2">
    <source>
        <dbReference type="ARBA" id="ARBA00023125"/>
    </source>
</evidence>
<dbReference type="Gene3D" id="3.30.70.920">
    <property type="match status" value="1"/>
</dbReference>
<organism evidence="5 6">
    <name type="scientific">Bradyrhizobium shewense</name>
    <dbReference type="NCBI Taxonomy" id="1761772"/>
    <lineage>
        <taxon>Bacteria</taxon>
        <taxon>Pseudomonadati</taxon>
        <taxon>Pseudomonadota</taxon>
        <taxon>Alphaproteobacteria</taxon>
        <taxon>Hyphomicrobiales</taxon>
        <taxon>Nitrobacteraceae</taxon>
        <taxon>Bradyrhizobium</taxon>
    </lineage>
</organism>
<keyword evidence="2" id="KW-0238">DNA-binding</keyword>
<dbReference type="InterPro" id="IPR011008">
    <property type="entry name" value="Dimeric_a/b-barrel"/>
</dbReference>
<keyword evidence="3" id="KW-0804">Transcription</keyword>
<dbReference type="SMART" id="SM00344">
    <property type="entry name" value="HTH_ASNC"/>
    <property type="match status" value="1"/>
</dbReference>